<keyword evidence="2" id="KW-0378">Hydrolase</keyword>
<keyword evidence="3 7" id="KW-0347">Helicase</keyword>
<accession>A0A9Q9CCK7</accession>
<evidence type="ECO:0000256" key="4">
    <source>
        <dbReference type="ARBA" id="ARBA00022840"/>
    </source>
</evidence>
<dbReference type="GO" id="GO:0016787">
    <property type="term" value="F:hydrolase activity"/>
    <property type="evidence" value="ECO:0007669"/>
    <property type="project" value="UniProtKB-KW"/>
</dbReference>
<dbReference type="GO" id="GO:0005524">
    <property type="term" value="F:ATP binding"/>
    <property type="evidence" value="ECO:0007669"/>
    <property type="project" value="UniProtKB-KW"/>
</dbReference>
<dbReference type="GO" id="GO:0003676">
    <property type="term" value="F:nucleic acid binding"/>
    <property type="evidence" value="ECO:0007669"/>
    <property type="project" value="InterPro"/>
</dbReference>
<dbReference type="InterPro" id="IPR036390">
    <property type="entry name" value="WH_DNA-bd_sf"/>
</dbReference>
<dbReference type="Gene3D" id="3.40.50.300">
    <property type="entry name" value="P-loop containing nucleotide triphosphate hydrolases"/>
    <property type="match status" value="2"/>
</dbReference>
<sequence>MGFEGVRYDDYFEGLRALMETDDERMIERAVEVLCGSRAEKQSAIEDAIGRGISKEDFSRMMDLTERFLCKERREMSFEDVELFDVLFTRREKRSLLEMIKNGVNLEEVLPSVLSGRKMYFMRYMADNSRVFEYFLTYQLFPDRRGEARRMIHEVSGGVGFIRYIDSDGLSLMRGSKVIDLEKTSEMNSTHVVKGEYPPESSMRYEDGVKIVSVPGKSVRVDFDGEVPDNVRRLFGKSFVFNYIQSVVQDSILKRDGNVLVCAPTGSGKTVIGMMSILKEVERKERMRVGYIVPMKALAREICKTISEVFSGDGVVVVEHTSDVYSGYKHLERTGVIVSTPEKFDVLTRNTDLQFDLLIIDEIHMVGDPRGWVIEAIVARMLMCGGCRIVGLSATLPNYMDVGEFIRCRDSDIFYFGPEFRRSAIDYEVINVGVKEREMSMAVEKVLENLEANGPVLVFVHSRNETLDVANEVKRYMERVGCDEMGVIPSVQELLAYRVGIHHAGLDKRTRTVVEDLYRNGKIDVMVSTATLAWGVNLPGKTVIIKGTEVYDASCGWKPVKQIEMTQMFGRAGRFGDDRCKGILISSKESEFLIERSIDSRLLPSLCDCLNAEIVRGTRRFEEMIDWFKHTFYYTRLVKLNREPGKMVKGLVYSALRFLEDAGLATLEPSICPTTIGEVSSRYYIHYRDAKRLFDEVSHNMMESSLFEILEKTREFSDVSVDQKEMEALKGLVPIPTESSFGVLVQCYIANRMESSSLSQNLCRMFRALLEVGLRKKLGTSKMILGWCKAAEHRIFPYQTPLRHFACDKDALRGLEMKEIPFGMIEILGKEGLNEIGICGSSIVEYLKYVPKFNIQLSIRVPVSGDYVVSIGIEKDFDDSKIYTNTYYLFITDPREQELIVYDVITFENGCEFVSQNYGLHTVSPFVNVCLLSSHYLCPTEPITFDLRGASLSAPSIFSSFWESSMMRKASGMDNCIKLRLFHDEISTEVVVVPNYAEKRRLMLLGYKPYTYEEFISWKISAGAVTILEAHDIISNHLIEACMVHCIMRSIPMVLVGLPFTVGGGIELIGDVEKDLKEPKAEVYESSALTYHGLLSDFKARLSLNVHGLDVESCPCLIVCSTEKVVGYFKRFFGDAKVALEYTGIQNGMYLATKRVVDSWVDRRWSPQVDQIHIVGTDYYDHETLSYVDYSLSDVKRYSLMGSRVFLYLKQSKKALYFCGKDIPLYYCSSGRKELYAYSYWLGRVPEKKVECPLFVKEQGLTRYGMILCKYCIGMDTVEMFDGRIKDKMGLKSIQALICRASEAVLEVNSDEFKVLSKAGVDLSAGKVYGILSYVLGRSKGDEFILQQFEDRVLPIVHRLYLCFVEVSLEKMCLKTAFNAMFGLQNMMRVVSEIKDRFYHAKLCGGIVLIEVVSIPRSPIGCAVFFLFDGSKESSIMYVDCPGTYSISWKHRSCYVMSDVYPGFETIEDGSTGGLGE</sequence>
<evidence type="ECO:0000256" key="1">
    <source>
        <dbReference type="ARBA" id="ARBA00022741"/>
    </source>
</evidence>
<evidence type="ECO:0000256" key="3">
    <source>
        <dbReference type="ARBA" id="ARBA00022806"/>
    </source>
</evidence>
<dbReference type="Pfam" id="PF00270">
    <property type="entry name" value="DEAD"/>
    <property type="match status" value="1"/>
</dbReference>
<feature type="domain" description="Helicase ATP-binding" evidence="5">
    <location>
        <begin position="250"/>
        <end position="414"/>
    </location>
</feature>
<dbReference type="SMART" id="SM00973">
    <property type="entry name" value="Sec63"/>
    <property type="match status" value="1"/>
</dbReference>
<evidence type="ECO:0000256" key="2">
    <source>
        <dbReference type="ARBA" id="ARBA00022801"/>
    </source>
</evidence>
<evidence type="ECO:0000259" key="6">
    <source>
        <dbReference type="PROSITE" id="PS51194"/>
    </source>
</evidence>
<dbReference type="GO" id="GO:0004386">
    <property type="term" value="F:helicase activity"/>
    <property type="evidence" value="ECO:0007669"/>
    <property type="project" value="UniProtKB-KW"/>
</dbReference>
<name>A0A9Q9CCK7_ENCHE</name>
<dbReference type="PANTHER" id="PTHR47961:SF6">
    <property type="entry name" value="DNA-DIRECTED DNA POLYMERASE"/>
    <property type="match status" value="1"/>
</dbReference>
<dbReference type="Gene3D" id="1.10.10.10">
    <property type="entry name" value="Winged helix-like DNA-binding domain superfamily/Winged helix DNA-binding domain"/>
    <property type="match status" value="1"/>
</dbReference>
<dbReference type="Pfam" id="PF02889">
    <property type="entry name" value="Sec63"/>
    <property type="match status" value="2"/>
</dbReference>
<dbReference type="SUPFAM" id="SSF52540">
    <property type="entry name" value="P-loop containing nucleoside triphosphate hydrolases"/>
    <property type="match status" value="1"/>
</dbReference>
<keyword evidence="1" id="KW-0547">Nucleotide-binding</keyword>
<feature type="domain" description="Helicase C-terminal" evidence="6">
    <location>
        <begin position="442"/>
        <end position="625"/>
    </location>
</feature>
<dbReference type="InterPro" id="IPR004179">
    <property type="entry name" value="Sec63-dom"/>
</dbReference>
<evidence type="ECO:0000313" key="8">
    <source>
        <dbReference type="Proteomes" id="UP001059546"/>
    </source>
</evidence>
<dbReference type="Gene3D" id="1.10.3380.10">
    <property type="entry name" value="Sec63 N-terminal domain-like domain"/>
    <property type="match status" value="2"/>
</dbReference>
<dbReference type="Pfam" id="PF00271">
    <property type="entry name" value="Helicase_C"/>
    <property type="match status" value="1"/>
</dbReference>
<keyword evidence="4" id="KW-0067">ATP-binding</keyword>
<evidence type="ECO:0000313" key="7">
    <source>
        <dbReference type="EMBL" id="UTX43383.1"/>
    </source>
</evidence>
<dbReference type="InterPro" id="IPR036388">
    <property type="entry name" value="WH-like_DNA-bd_sf"/>
</dbReference>
<organism evidence="7 8">
    <name type="scientific">Encephalitozoon hellem</name>
    <name type="common">Microsporidian parasite</name>
    <dbReference type="NCBI Taxonomy" id="27973"/>
    <lineage>
        <taxon>Eukaryota</taxon>
        <taxon>Fungi</taxon>
        <taxon>Fungi incertae sedis</taxon>
        <taxon>Microsporidia</taxon>
        <taxon>Unikaryonidae</taxon>
        <taxon>Encephalitozoon</taxon>
    </lineage>
</organism>
<dbReference type="InterPro" id="IPR027417">
    <property type="entry name" value="P-loop_NTPase"/>
</dbReference>
<reference evidence="7" key="1">
    <citation type="submission" date="2022-08" db="EMBL/GenBank/DDBJ databases">
        <title>Encephalitozoon hellem ATCC 50604 Complete Genome.</title>
        <authorList>
            <person name="Mascarenhas dos Santos A.C."/>
            <person name="Julian A.T."/>
            <person name="Pombert J.-F."/>
        </authorList>
    </citation>
    <scope>NUCLEOTIDE SEQUENCE</scope>
    <source>
        <strain evidence="7">ATCC 50604</strain>
    </source>
</reference>
<dbReference type="CDD" id="cd18795">
    <property type="entry name" value="SF2_C_Ski2"/>
    <property type="match status" value="1"/>
</dbReference>
<dbReference type="InterPro" id="IPR011545">
    <property type="entry name" value="DEAD/DEAH_box_helicase_dom"/>
</dbReference>
<dbReference type="EMBL" id="CP075152">
    <property type="protein sequence ID" value="UTX43383.1"/>
    <property type="molecule type" value="Genomic_DNA"/>
</dbReference>
<dbReference type="PROSITE" id="PS51194">
    <property type="entry name" value="HELICASE_CTER"/>
    <property type="match status" value="1"/>
</dbReference>
<dbReference type="Proteomes" id="UP001059546">
    <property type="component" value="Chromosome VI"/>
</dbReference>
<proteinExistence type="predicted"/>
<protein>
    <submittedName>
        <fullName evidence="7">Ski2 RNA helicase</fullName>
    </submittedName>
</protein>
<dbReference type="SUPFAM" id="SSF46785">
    <property type="entry name" value="Winged helix' DNA-binding domain"/>
    <property type="match status" value="1"/>
</dbReference>
<gene>
    <name evidence="7" type="ORF">GPU96_06g11320</name>
</gene>
<dbReference type="InterPro" id="IPR050474">
    <property type="entry name" value="Hel308_SKI2-like"/>
</dbReference>
<dbReference type="InterPro" id="IPR001650">
    <property type="entry name" value="Helicase_C-like"/>
</dbReference>
<dbReference type="SMART" id="SM00490">
    <property type="entry name" value="HELICc"/>
    <property type="match status" value="1"/>
</dbReference>
<dbReference type="InterPro" id="IPR014001">
    <property type="entry name" value="Helicase_ATP-bd"/>
</dbReference>
<dbReference type="SMART" id="SM00487">
    <property type="entry name" value="DEXDc"/>
    <property type="match status" value="1"/>
</dbReference>
<dbReference type="PROSITE" id="PS51192">
    <property type="entry name" value="HELICASE_ATP_BIND_1"/>
    <property type="match status" value="1"/>
</dbReference>
<dbReference type="SUPFAM" id="SSF158702">
    <property type="entry name" value="Sec63 N-terminal domain-like"/>
    <property type="match status" value="1"/>
</dbReference>
<dbReference type="CDD" id="cd17921">
    <property type="entry name" value="DEXHc_Ski2"/>
    <property type="match status" value="1"/>
</dbReference>
<evidence type="ECO:0000259" key="5">
    <source>
        <dbReference type="PROSITE" id="PS51192"/>
    </source>
</evidence>
<dbReference type="PANTHER" id="PTHR47961">
    <property type="entry name" value="DNA POLYMERASE THETA, PUTATIVE (AFU_ORTHOLOGUE AFUA_1G05260)-RELATED"/>
    <property type="match status" value="1"/>
</dbReference>